<dbReference type="SUPFAM" id="SSF56317">
    <property type="entry name" value="Carbon-nitrogen hydrolase"/>
    <property type="match status" value="1"/>
</dbReference>
<feature type="binding site" evidence="7">
    <location>
        <position position="362"/>
    </location>
    <ligand>
        <name>deamido-NAD(+)</name>
        <dbReference type="ChEBI" id="CHEBI:58437"/>
        <note>ligand shared between two neighboring subunits</note>
    </ligand>
</feature>
<dbReference type="Proteomes" id="UP000059672">
    <property type="component" value="Chromosome"/>
</dbReference>
<protein>
    <recommendedName>
        <fullName evidence="7 8">Glutamine-dependent NAD(+) synthetase</fullName>
        <ecNumber evidence="7 8">6.3.5.1</ecNumber>
    </recommendedName>
    <alternativeName>
        <fullName evidence="7 8">NAD(+) synthase [glutamine-hydrolyzing]</fullName>
    </alternativeName>
</protein>
<reference evidence="11 12" key="2">
    <citation type="journal article" date="2016" name="Int. J. Syst. Evol. Microbiol.">
        <title>Lutibacter profundi sp. nov., isolated from a deep-sea hydrothermal system on the Arctic Mid-Ocean Ridge and emended description of the genus Lutibacter.</title>
        <authorList>
            <person name="Le Moine Bauer S."/>
            <person name="Roalkvam I."/>
            <person name="Steen I.H."/>
            <person name="Dahle H."/>
        </authorList>
    </citation>
    <scope>NUCLEOTIDE SEQUENCE [LARGE SCALE GENOMIC DNA]</scope>
    <source>
        <strain evidence="11 12">LP1</strain>
    </source>
</reference>
<evidence type="ECO:0000256" key="8">
    <source>
        <dbReference type="PIRNR" id="PIRNR006630"/>
    </source>
</evidence>
<dbReference type="GO" id="GO:0009435">
    <property type="term" value="P:NAD+ biosynthetic process"/>
    <property type="evidence" value="ECO:0007669"/>
    <property type="project" value="UniProtKB-UniRule"/>
</dbReference>
<gene>
    <name evidence="7" type="primary">nadE</name>
    <name evidence="11" type="ORF">Lupro_06530</name>
</gene>
<dbReference type="EC" id="6.3.5.1" evidence="7 8"/>
<evidence type="ECO:0000256" key="4">
    <source>
        <dbReference type="ARBA" id="ARBA00022741"/>
    </source>
</evidence>
<comment type="similarity">
    <text evidence="2 7 8">In the C-terminal section; belongs to the NAD synthetase family.</text>
</comment>
<dbReference type="GO" id="GO:0004359">
    <property type="term" value="F:glutaminase activity"/>
    <property type="evidence" value="ECO:0007669"/>
    <property type="project" value="InterPro"/>
</dbReference>
<keyword evidence="3 7" id="KW-0436">Ligase</keyword>
<dbReference type="Gene3D" id="3.60.110.10">
    <property type="entry name" value="Carbon-nitrogen hydrolase"/>
    <property type="match status" value="1"/>
</dbReference>
<dbReference type="InterPro" id="IPR003694">
    <property type="entry name" value="NAD_synthase"/>
</dbReference>
<feature type="binding site" evidence="7">
    <location>
        <position position="177"/>
    </location>
    <ligand>
        <name>L-glutamine</name>
        <dbReference type="ChEBI" id="CHEBI:58359"/>
    </ligand>
</feature>
<dbReference type="AlphaFoldDB" id="A0A0X8G8U0"/>
<dbReference type="InterPro" id="IPR003010">
    <property type="entry name" value="C-N_Hydrolase"/>
</dbReference>
<dbReference type="Gene3D" id="3.40.50.620">
    <property type="entry name" value="HUPs"/>
    <property type="match status" value="1"/>
</dbReference>
<evidence type="ECO:0000256" key="7">
    <source>
        <dbReference type="HAMAP-Rule" id="MF_02090"/>
    </source>
</evidence>
<feature type="binding site" evidence="7">
    <location>
        <position position="503"/>
    </location>
    <ligand>
        <name>deamido-NAD(+)</name>
        <dbReference type="ChEBI" id="CHEBI:58437"/>
        <note>ligand shared between two neighboring subunits</note>
    </ligand>
</feature>
<dbReference type="CDD" id="cd00553">
    <property type="entry name" value="NAD_synthase"/>
    <property type="match status" value="1"/>
</dbReference>
<dbReference type="PATRIC" id="fig|1622118.3.peg.1352"/>
<accession>A0A0X8G8U0</accession>
<dbReference type="Pfam" id="PF02540">
    <property type="entry name" value="NAD_synthase"/>
    <property type="match status" value="1"/>
</dbReference>
<comment type="pathway">
    <text evidence="1 7 8">Cofactor biosynthesis; NAD(+) biosynthesis; NAD(+) from deamido-NAD(+) (L-Gln route): step 1/1.</text>
</comment>
<feature type="binding site" evidence="7">
    <location>
        <position position="114"/>
    </location>
    <ligand>
        <name>L-glutamine</name>
        <dbReference type="ChEBI" id="CHEBI:58359"/>
    </ligand>
</feature>
<comment type="catalytic activity">
    <reaction evidence="7 8">
        <text>deamido-NAD(+) + L-glutamine + ATP + H2O = L-glutamate + AMP + diphosphate + NAD(+) + H(+)</text>
        <dbReference type="Rhea" id="RHEA:24384"/>
        <dbReference type="ChEBI" id="CHEBI:15377"/>
        <dbReference type="ChEBI" id="CHEBI:15378"/>
        <dbReference type="ChEBI" id="CHEBI:29985"/>
        <dbReference type="ChEBI" id="CHEBI:30616"/>
        <dbReference type="ChEBI" id="CHEBI:33019"/>
        <dbReference type="ChEBI" id="CHEBI:57540"/>
        <dbReference type="ChEBI" id="CHEBI:58359"/>
        <dbReference type="ChEBI" id="CHEBI:58437"/>
        <dbReference type="ChEBI" id="CHEBI:456215"/>
        <dbReference type="EC" id="6.3.5.1"/>
    </reaction>
</comment>
<dbReference type="NCBIfam" id="NF010588">
    <property type="entry name" value="PRK13981.1"/>
    <property type="match status" value="1"/>
</dbReference>
<dbReference type="InterPro" id="IPR014729">
    <property type="entry name" value="Rossmann-like_a/b/a_fold"/>
</dbReference>
<dbReference type="PANTHER" id="PTHR23090">
    <property type="entry name" value="NH 3 /GLUTAMINE-DEPENDENT NAD + SYNTHETASE"/>
    <property type="match status" value="1"/>
</dbReference>
<keyword evidence="6 7" id="KW-0520">NAD</keyword>
<reference evidence="12" key="1">
    <citation type="submission" date="2015-12" db="EMBL/GenBank/DDBJ databases">
        <title>Complete genome sequence of Lutibacter profundus strain LP1.</title>
        <authorList>
            <person name="Wissuwa J."/>
            <person name="Le Moine Bauer S."/>
            <person name="Stokke R."/>
            <person name="Dahle H."/>
            <person name="Steen I.H."/>
        </authorList>
    </citation>
    <scope>NUCLEOTIDE SEQUENCE [LARGE SCALE GENOMIC DNA]</scope>
    <source>
        <strain evidence="12">LP1</strain>
    </source>
</reference>
<keyword evidence="5 7" id="KW-0067">ATP-binding</keyword>
<dbReference type="OrthoDB" id="9803818at2"/>
<feature type="binding site" evidence="7">
    <location>
        <begin position="279"/>
        <end position="286"/>
    </location>
    <ligand>
        <name>ATP</name>
        <dbReference type="ChEBI" id="CHEBI:30616"/>
    </ligand>
</feature>
<evidence type="ECO:0000256" key="1">
    <source>
        <dbReference type="ARBA" id="ARBA00005188"/>
    </source>
</evidence>
<dbReference type="GO" id="GO:0005737">
    <property type="term" value="C:cytoplasm"/>
    <property type="evidence" value="ECO:0007669"/>
    <property type="project" value="InterPro"/>
</dbReference>
<feature type="domain" description="CN hydrolase" evidence="10">
    <location>
        <begin position="1"/>
        <end position="242"/>
    </location>
</feature>
<dbReference type="UniPathway" id="UPA00253">
    <property type="reaction ID" value="UER00334"/>
</dbReference>
<organism evidence="11 12">
    <name type="scientific">Lutibacter profundi</name>
    <dbReference type="NCBI Taxonomy" id="1622118"/>
    <lineage>
        <taxon>Bacteria</taxon>
        <taxon>Pseudomonadati</taxon>
        <taxon>Bacteroidota</taxon>
        <taxon>Flavobacteriia</taxon>
        <taxon>Flavobacteriales</taxon>
        <taxon>Flavobacteriaceae</taxon>
        <taxon>Lutibacter</taxon>
    </lineage>
</organism>
<dbReference type="InterPro" id="IPR022310">
    <property type="entry name" value="NAD/GMP_synthase"/>
</dbReference>
<keyword evidence="4 7" id="KW-0547">Nucleotide-binding</keyword>
<keyword evidence="12" id="KW-1185">Reference proteome</keyword>
<dbReference type="KEGG" id="lut:Lupro_06530"/>
<comment type="function">
    <text evidence="7">Catalyzes the ATP-dependent amidation of deamido-NAD to form NAD. Uses L-glutamine as a nitrogen source.</text>
</comment>
<evidence type="ECO:0000256" key="3">
    <source>
        <dbReference type="ARBA" id="ARBA00022598"/>
    </source>
</evidence>
<proteinExistence type="inferred from homology"/>
<dbReference type="InterPro" id="IPR014445">
    <property type="entry name" value="Gln-dep_NAD_synthase"/>
</dbReference>
<feature type="active site" description="Proton acceptor; for glutaminase activity" evidence="7">
    <location>
        <position position="41"/>
    </location>
</feature>
<dbReference type="NCBIfam" id="TIGR00552">
    <property type="entry name" value="nadE"/>
    <property type="match status" value="1"/>
</dbReference>
<sequence length="533" mass="58929">MKIAIAQINTTVGDINGNFEKIISNINSAKTEKAELVVFPELTLTGYPPRDLLIKKSFIKKNIEILHNIVEHTKNIAVVVGFVDEKNGKLFNAAALIENQKIIGIYHKIHLPNYDVFDEKRYFTAGNSTAIYTLKGVKIGLTICEDIWIDNGPATDLKQKGAELIINISASPFHAGKDKIRLNVVAKQAKENNIPIVYCNLIGGQDDLIFDGRSYVINNQGKLVQQSKAFAEELSYISNIQTKNEIDFIENENESIYKALVLGVKDYFRKNGFKNAIIGLSGGIDSALTAAIAVEALGNVNVKGVSMPSKFSSEGSISDSLALAKNLNIPCEIIPIKNIYISYLDSLKNQFSNTKFNVAEENIQARIRGNILMALSNKFGYLVLTTGNKSESSVGYSTLYGDMAGGLAVISDVLKTKVYELSTYINNVNGKEIIPVSTITKPPSAELREDQKDSDSLPEYDILDPILRAYVEDDLSSEQIIDLGFEKSVVVKIIGLVDRNEYKRQQAALGLRITSRAFGQGRRMPITNRWKDE</sequence>
<dbReference type="PIRSF" id="PIRSF006630">
    <property type="entry name" value="NADS_GAT"/>
    <property type="match status" value="1"/>
</dbReference>
<dbReference type="InterPro" id="IPR036526">
    <property type="entry name" value="C-N_Hydrolase_sf"/>
</dbReference>
<dbReference type="Pfam" id="PF00795">
    <property type="entry name" value="CN_hydrolase"/>
    <property type="match status" value="1"/>
</dbReference>
<evidence type="ECO:0000256" key="6">
    <source>
        <dbReference type="ARBA" id="ARBA00023027"/>
    </source>
</evidence>
<name>A0A0X8G8U0_9FLAO</name>
<dbReference type="CDD" id="cd07570">
    <property type="entry name" value="GAT_Gln-NAD-synth"/>
    <property type="match status" value="1"/>
</dbReference>
<feature type="active site" description="Nucleophile; for glutaminase activity" evidence="7">
    <location>
        <position position="144"/>
    </location>
</feature>
<evidence type="ECO:0000256" key="9">
    <source>
        <dbReference type="RuleBase" id="RU003811"/>
    </source>
</evidence>
<dbReference type="GO" id="GO:0008795">
    <property type="term" value="F:NAD+ synthase activity"/>
    <property type="evidence" value="ECO:0007669"/>
    <property type="project" value="UniProtKB-UniRule"/>
</dbReference>
<feature type="binding site" evidence="7">
    <location>
        <position position="391"/>
    </location>
    <ligand>
        <name>deamido-NAD(+)</name>
        <dbReference type="ChEBI" id="CHEBI:58437"/>
        <note>ligand shared between two neighboring subunits</note>
    </ligand>
</feature>
<dbReference type="HAMAP" id="MF_02090">
    <property type="entry name" value="NadE_glutamine_dep"/>
    <property type="match status" value="1"/>
</dbReference>
<evidence type="ECO:0000256" key="5">
    <source>
        <dbReference type="ARBA" id="ARBA00022840"/>
    </source>
</evidence>
<dbReference type="EMBL" id="CP013355">
    <property type="protein sequence ID" value="AMC12212.1"/>
    <property type="molecule type" value="Genomic_DNA"/>
</dbReference>
<dbReference type="PROSITE" id="PS50263">
    <property type="entry name" value="CN_HYDROLASE"/>
    <property type="match status" value="1"/>
</dbReference>
<dbReference type="FunFam" id="3.40.50.620:FF:000106">
    <property type="entry name" value="Glutamine-dependent NAD(+) synthetase"/>
    <property type="match status" value="1"/>
</dbReference>
<evidence type="ECO:0000259" key="10">
    <source>
        <dbReference type="PROSITE" id="PS50263"/>
    </source>
</evidence>
<dbReference type="SUPFAM" id="SSF52402">
    <property type="entry name" value="Adenine nucleotide alpha hydrolases-like"/>
    <property type="match status" value="1"/>
</dbReference>
<comment type="caution">
    <text evidence="7">Lacks conserved residue(s) required for the propagation of feature annotation.</text>
</comment>
<evidence type="ECO:0000256" key="2">
    <source>
        <dbReference type="ARBA" id="ARBA00007145"/>
    </source>
</evidence>
<dbReference type="STRING" id="1622118.Lupro_06530"/>
<dbReference type="GO" id="GO:0003952">
    <property type="term" value="F:NAD+ synthase (glutamine-hydrolyzing) activity"/>
    <property type="evidence" value="ECO:0007669"/>
    <property type="project" value="UniProtKB-UniRule"/>
</dbReference>
<evidence type="ECO:0000313" key="11">
    <source>
        <dbReference type="EMBL" id="AMC12212.1"/>
    </source>
</evidence>
<evidence type="ECO:0000313" key="12">
    <source>
        <dbReference type="Proteomes" id="UP000059672"/>
    </source>
</evidence>
<feature type="binding site" evidence="7">
    <location>
        <position position="386"/>
    </location>
    <ligand>
        <name>ATP</name>
        <dbReference type="ChEBI" id="CHEBI:30616"/>
    </ligand>
</feature>
<dbReference type="PANTHER" id="PTHR23090:SF9">
    <property type="entry name" value="GLUTAMINE-DEPENDENT NAD(+) SYNTHETASE"/>
    <property type="match status" value="1"/>
</dbReference>
<dbReference type="GO" id="GO:0005524">
    <property type="term" value="F:ATP binding"/>
    <property type="evidence" value="ECO:0007669"/>
    <property type="project" value="UniProtKB-UniRule"/>
</dbReference>
<feature type="active site" description="For glutaminase activity" evidence="7">
    <location>
        <position position="108"/>
    </location>
</feature>
<feature type="binding site" evidence="7">
    <location>
        <position position="171"/>
    </location>
    <ligand>
        <name>L-glutamine</name>
        <dbReference type="ChEBI" id="CHEBI:58359"/>
    </ligand>
</feature>
<comment type="similarity">
    <text evidence="9">Belongs to the NAD synthetase family.</text>
</comment>